<name>A0A6G8FIS5_9MICO</name>
<evidence type="ECO:0008006" key="3">
    <source>
        <dbReference type="Google" id="ProtNLM"/>
    </source>
</evidence>
<sequence>MTVAEKVKSALTWAKGNLGTGAAKASDELISVERVSETGAKLHSSLVGEEIASGHAFQKHVIDQKEFPGITTREQFARLIEDVVQNGQKRELTNGKTYYWKDGTLVIRNPRAIDGGTAYRPVEGMQDFLLGRIK</sequence>
<gene>
    <name evidence="1" type="ORF">G7067_06850</name>
</gene>
<proteinExistence type="predicted"/>
<dbReference type="RefSeq" id="WP_166322993.1">
    <property type="nucleotide sequence ID" value="NZ_CP049934.1"/>
</dbReference>
<dbReference type="Proteomes" id="UP000501387">
    <property type="component" value="Chromosome"/>
</dbReference>
<keyword evidence="2" id="KW-1185">Reference proteome</keyword>
<dbReference type="KEGG" id="lins:G7067_06850"/>
<evidence type="ECO:0000313" key="2">
    <source>
        <dbReference type="Proteomes" id="UP000501387"/>
    </source>
</evidence>
<dbReference type="AlphaFoldDB" id="A0A6G8FIS5"/>
<dbReference type="EMBL" id="CP049934">
    <property type="protein sequence ID" value="QIM16203.1"/>
    <property type="molecule type" value="Genomic_DNA"/>
</dbReference>
<accession>A0A6G8FIS5</accession>
<organism evidence="1 2">
    <name type="scientific">Leucobacter insecticola</name>
    <dbReference type="NCBI Taxonomy" id="2714934"/>
    <lineage>
        <taxon>Bacteria</taxon>
        <taxon>Bacillati</taxon>
        <taxon>Actinomycetota</taxon>
        <taxon>Actinomycetes</taxon>
        <taxon>Micrococcales</taxon>
        <taxon>Microbacteriaceae</taxon>
        <taxon>Leucobacter</taxon>
    </lineage>
</organism>
<protein>
    <recommendedName>
        <fullName evidence="3">MAFB alternative</fullName>
    </recommendedName>
</protein>
<evidence type="ECO:0000313" key="1">
    <source>
        <dbReference type="EMBL" id="QIM16203.1"/>
    </source>
</evidence>
<reference evidence="1 2" key="1">
    <citation type="submission" date="2020-03" db="EMBL/GenBank/DDBJ databases">
        <title>Leucobacter sp. nov., isolated from beetles.</title>
        <authorList>
            <person name="Hyun D.-W."/>
            <person name="Bae J.-W."/>
        </authorList>
    </citation>
    <scope>NUCLEOTIDE SEQUENCE [LARGE SCALE GENOMIC DNA]</scope>
    <source>
        <strain evidence="1 2">HDW9B</strain>
    </source>
</reference>